<name>A0AAE2A728_PSEFL</name>
<dbReference type="AlphaFoldDB" id="A0AAE2A728"/>
<protein>
    <submittedName>
        <fullName evidence="1">Uncharacterized protein</fullName>
    </submittedName>
</protein>
<comment type="caution">
    <text evidence="1">The sequence shown here is derived from an EMBL/GenBank/DDBJ whole genome shotgun (WGS) entry which is preliminary data.</text>
</comment>
<dbReference type="EMBL" id="JTGH01000012">
    <property type="protein sequence ID" value="KIF59618.1"/>
    <property type="molecule type" value="Genomic_DNA"/>
</dbReference>
<accession>A0AAE2A728</accession>
<evidence type="ECO:0000313" key="2">
    <source>
        <dbReference type="Proteomes" id="UP000031587"/>
    </source>
</evidence>
<reference evidence="1 2" key="1">
    <citation type="submission" date="2014-11" db="EMBL/GenBank/DDBJ databases">
        <title>Draft genome sequence of Pseudomonas fluorescens strains SF4c SF39a.</title>
        <authorList>
            <person name="Underwood G.E."/>
            <person name="Ly L.K."/>
            <person name="Bitzer A.S."/>
            <person name="Godino A."/>
            <person name="Bucci V."/>
            <person name="Fischer S."/>
            <person name="Silby M.W."/>
        </authorList>
    </citation>
    <scope>NUCLEOTIDE SEQUENCE [LARGE SCALE GENOMIC DNA]</scope>
    <source>
        <strain evidence="1 2">SF4c</strain>
    </source>
</reference>
<proteinExistence type="predicted"/>
<evidence type="ECO:0000313" key="1">
    <source>
        <dbReference type="EMBL" id="KIF59618.1"/>
    </source>
</evidence>
<organism evidence="1 2">
    <name type="scientific">Pseudomonas fluorescens</name>
    <dbReference type="NCBI Taxonomy" id="294"/>
    <lineage>
        <taxon>Bacteria</taxon>
        <taxon>Pseudomonadati</taxon>
        <taxon>Pseudomonadota</taxon>
        <taxon>Gammaproteobacteria</taxon>
        <taxon>Pseudomonadales</taxon>
        <taxon>Pseudomonadaceae</taxon>
        <taxon>Pseudomonas</taxon>
    </lineage>
</organism>
<gene>
    <name evidence="1" type="ORF">QS95_15820</name>
</gene>
<dbReference type="RefSeq" id="WP_039769433.1">
    <property type="nucleotide sequence ID" value="NZ_CP048408.1"/>
</dbReference>
<dbReference type="Proteomes" id="UP000031587">
    <property type="component" value="Unassembled WGS sequence"/>
</dbReference>
<sequence length="245" mass="26878">MELIDIRMDDFVSHIVSGETVTLGFTMLTDGTPPPVGSRMQFRAYNGAAFVHASMPASGAQMSYSEASKSATLTITEDQLEGWNPRRTLTFTAPVNMDPSEVCEMLSIVYYQPRYEAGNFSVLVKPDGEQAISARQVFTAKWQDIVTGGWVYSYDVMVQANNQSFAQWKFSSAGLPVGTKIYANPWLDVVHDAKEGIVELATPPGDKYFLIPGQEVAISIQLLYPAASGQSPAFESLPNLMAFPR</sequence>